<evidence type="ECO:0000256" key="1">
    <source>
        <dbReference type="SAM" id="Phobius"/>
    </source>
</evidence>
<dbReference type="HOGENOM" id="CLU_3060070_0_0_9"/>
<sequence length="56" mass="6544">MKILPSLNTKDIRENIRIIDAIHFKKFMKSSPLAIILIICFNLFINIAFPIIIKFI</sequence>
<comment type="caution">
    <text evidence="2">The sequence shown here is derived from an EMBL/GenBank/DDBJ whole genome shotgun (WGS) entry which is preliminary data.</text>
</comment>
<keyword evidence="1" id="KW-0472">Membrane</keyword>
<accession>A0A0D0ZTZ5</accession>
<protein>
    <submittedName>
        <fullName evidence="2">Uncharacterized protein</fullName>
    </submittedName>
</protein>
<feature type="transmembrane region" description="Helical" evidence="1">
    <location>
        <begin position="33"/>
        <end position="53"/>
    </location>
</feature>
<reference evidence="2 3" key="1">
    <citation type="submission" date="2014-06" db="EMBL/GenBank/DDBJ databases">
        <title>Genome characterization of distinct group I Clostridium botulinum lineages.</title>
        <authorList>
            <person name="Giordani F."/>
            <person name="Anselmo A."/>
            <person name="Fillo S."/>
            <person name="Palozzi A.M."/>
            <person name="Fortunato A."/>
            <person name="Gentile B."/>
            <person name="Ciammaruconi A."/>
            <person name="Anniballi F."/>
            <person name="De Medici D."/>
            <person name="Lista F."/>
        </authorList>
    </citation>
    <scope>NUCLEOTIDE SEQUENCE [LARGE SCALE GENOMIC DNA]</scope>
    <source>
        <strain evidence="2 3">B2 450</strain>
    </source>
</reference>
<keyword evidence="1" id="KW-1133">Transmembrane helix</keyword>
<name>A0A0D0ZTZ5_CLOBO</name>
<dbReference type="AlphaFoldDB" id="A0A0D0ZTZ5"/>
<proteinExistence type="predicted"/>
<evidence type="ECO:0000313" key="2">
    <source>
        <dbReference type="EMBL" id="KIS22218.1"/>
    </source>
</evidence>
<keyword evidence="1" id="KW-0812">Transmembrane</keyword>
<dbReference type="Proteomes" id="UP000032250">
    <property type="component" value="Unassembled WGS sequence"/>
</dbReference>
<gene>
    <name evidence="2" type="ORF">N495_17315</name>
</gene>
<dbReference type="EMBL" id="JXSU01000008">
    <property type="protein sequence ID" value="KIS22218.1"/>
    <property type="molecule type" value="Genomic_DNA"/>
</dbReference>
<evidence type="ECO:0000313" key="3">
    <source>
        <dbReference type="Proteomes" id="UP000032250"/>
    </source>
</evidence>
<organism evidence="2 3">
    <name type="scientific">Clostridium botulinum B2 450</name>
    <dbReference type="NCBI Taxonomy" id="1379739"/>
    <lineage>
        <taxon>Bacteria</taxon>
        <taxon>Bacillati</taxon>
        <taxon>Bacillota</taxon>
        <taxon>Clostridia</taxon>
        <taxon>Eubacteriales</taxon>
        <taxon>Clostridiaceae</taxon>
        <taxon>Clostridium</taxon>
    </lineage>
</organism>
<dbReference type="OrthoDB" id="9944658at2"/>